<keyword evidence="3" id="KW-1185">Reference proteome</keyword>
<reference evidence="2" key="1">
    <citation type="submission" date="2020-03" db="EMBL/GenBank/DDBJ databases">
        <authorList>
            <person name="Weist P."/>
        </authorList>
    </citation>
    <scope>NUCLEOTIDE SEQUENCE</scope>
</reference>
<feature type="compositionally biased region" description="Basic and acidic residues" evidence="1">
    <location>
        <begin position="60"/>
        <end position="82"/>
    </location>
</feature>
<name>A0A9N7TMR9_PLEPL</name>
<organism evidence="2 3">
    <name type="scientific">Pleuronectes platessa</name>
    <name type="common">European plaice</name>
    <dbReference type="NCBI Taxonomy" id="8262"/>
    <lineage>
        <taxon>Eukaryota</taxon>
        <taxon>Metazoa</taxon>
        <taxon>Chordata</taxon>
        <taxon>Craniata</taxon>
        <taxon>Vertebrata</taxon>
        <taxon>Euteleostomi</taxon>
        <taxon>Actinopterygii</taxon>
        <taxon>Neopterygii</taxon>
        <taxon>Teleostei</taxon>
        <taxon>Neoteleostei</taxon>
        <taxon>Acanthomorphata</taxon>
        <taxon>Carangaria</taxon>
        <taxon>Pleuronectiformes</taxon>
        <taxon>Pleuronectoidei</taxon>
        <taxon>Pleuronectidae</taxon>
        <taxon>Pleuronectes</taxon>
    </lineage>
</organism>
<dbReference type="Proteomes" id="UP001153269">
    <property type="component" value="Unassembled WGS sequence"/>
</dbReference>
<proteinExistence type="predicted"/>
<feature type="compositionally biased region" description="Polar residues" evidence="1">
    <location>
        <begin position="1"/>
        <end position="11"/>
    </location>
</feature>
<comment type="caution">
    <text evidence="2">The sequence shown here is derived from an EMBL/GenBank/DDBJ whole genome shotgun (WGS) entry which is preliminary data.</text>
</comment>
<gene>
    <name evidence="2" type="ORF">PLEPLA_LOCUS3543</name>
</gene>
<evidence type="ECO:0000256" key="1">
    <source>
        <dbReference type="SAM" id="MobiDB-lite"/>
    </source>
</evidence>
<dbReference type="EMBL" id="CADEAL010000176">
    <property type="protein sequence ID" value="CAB1415825.1"/>
    <property type="molecule type" value="Genomic_DNA"/>
</dbReference>
<evidence type="ECO:0000313" key="3">
    <source>
        <dbReference type="Proteomes" id="UP001153269"/>
    </source>
</evidence>
<protein>
    <submittedName>
        <fullName evidence="2">Uncharacterized protein</fullName>
    </submittedName>
</protein>
<accession>A0A9N7TMR9</accession>
<feature type="region of interest" description="Disordered" evidence="1">
    <location>
        <begin position="55"/>
        <end position="82"/>
    </location>
</feature>
<dbReference type="AlphaFoldDB" id="A0A9N7TMR9"/>
<evidence type="ECO:0000313" key="2">
    <source>
        <dbReference type="EMBL" id="CAB1415825.1"/>
    </source>
</evidence>
<feature type="region of interest" description="Disordered" evidence="1">
    <location>
        <begin position="1"/>
        <end position="30"/>
    </location>
</feature>
<sequence>MWSSRSSTSPVPQMHTYMTRGGQSGQQKSNATIWRSNYQKHFCCKSTSSSSPCVASQRAVEPERHQAARAERISPTREPEGSRCRIMMPSTAPILSNNIIHLSRCIPEVAMCPVIPTAARGRTCWINDVADRPGAGAGSRHCLQRPCGHVNTSTAGVSATGYWRTTGFQVLHSLFPLFSVLSLSSLWDTMRMLILQASGQAERTFYT</sequence>